<sequence length="382" mass="43579">MLDFLEADRAFVAKANAQIFDLEAQISALRITISELSAAKEPAEQRLNAYKYPVLTLPNEIIAEIFLQYLPPYPNTPFGLIGLHSPIYLTHICGQWREIALTTPTLWRAVTLTRSMARGRLSIKGAIWFAGMCWNRSAPYPLSIHAYDYNVDNWFPIFATALPHRARWQHLELNADFRNANADTMMLLRNALKEPMPLLRTLTFYLHPPFPKPLTLRSEDVPLLHSVTLDDQGIQGFILPWAQLTSLTLTPIHSGRCVPVLLQATRLVSLTLDLIFPYLDDVPENPSVMELTLPRLERLLFFQSSDADMDFLELLATPALRCLTLPESMLEWPSSEFTYIETLEAFMSKCRSPLEELRILNPTIPEHAYRDAFPLIPSILYS</sequence>
<accession>A0AAW0D8N8</accession>
<evidence type="ECO:0000313" key="2">
    <source>
        <dbReference type="Proteomes" id="UP001362999"/>
    </source>
</evidence>
<evidence type="ECO:0000313" key="1">
    <source>
        <dbReference type="EMBL" id="KAK7048885.1"/>
    </source>
</evidence>
<proteinExistence type="predicted"/>
<dbReference type="AlphaFoldDB" id="A0AAW0D8N8"/>
<protein>
    <recommendedName>
        <fullName evidence="3">F-box domain-containing protein</fullName>
    </recommendedName>
</protein>
<organism evidence="1 2">
    <name type="scientific">Favolaschia claudopus</name>
    <dbReference type="NCBI Taxonomy" id="2862362"/>
    <lineage>
        <taxon>Eukaryota</taxon>
        <taxon>Fungi</taxon>
        <taxon>Dikarya</taxon>
        <taxon>Basidiomycota</taxon>
        <taxon>Agaricomycotina</taxon>
        <taxon>Agaricomycetes</taxon>
        <taxon>Agaricomycetidae</taxon>
        <taxon>Agaricales</taxon>
        <taxon>Marasmiineae</taxon>
        <taxon>Mycenaceae</taxon>
        <taxon>Favolaschia</taxon>
    </lineage>
</organism>
<evidence type="ECO:0008006" key="3">
    <source>
        <dbReference type="Google" id="ProtNLM"/>
    </source>
</evidence>
<dbReference type="EMBL" id="JAWWNJ010000009">
    <property type="protein sequence ID" value="KAK7048885.1"/>
    <property type="molecule type" value="Genomic_DNA"/>
</dbReference>
<comment type="caution">
    <text evidence="1">The sequence shown here is derived from an EMBL/GenBank/DDBJ whole genome shotgun (WGS) entry which is preliminary data.</text>
</comment>
<dbReference type="Proteomes" id="UP001362999">
    <property type="component" value="Unassembled WGS sequence"/>
</dbReference>
<gene>
    <name evidence="1" type="ORF">R3P38DRAFT_1880740</name>
</gene>
<keyword evidence="2" id="KW-1185">Reference proteome</keyword>
<reference evidence="1 2" key="1">
    <citation type="journal article" date="2024" name="J Genomics">
        <title>Draft genome sequencing and assembly of Favolaschia claudopus CIRM-BRFM 2984 isolated from oak limbs.</title>
        <authorList>
            <person name="Navarro D."/>
            <person name="Drula E."/>
            <person name="Chaduli D."/>
            <person name="Cazenave R."/>
            <person name="Ahrendt S."/>
            <person name="Wang J."/>
            <person name="Lipzen A."/>
            <person name="Daum C."/>
            <person name="Barry K."/>
            <person name="Grigoriev I.V."/>
            <person name="Favel A."/>
            <person name="Rosso M.N."/>
            <person name="Martin F."/>
        </authorList>
    </citation>
    <scope>NUCLEOTIDE SEQUENCE [LARGE SCALE GENOMIC DNA]</scope>
    <source>
        <strain evidence="1 2">CIRM-BRFM 2984</strain>
    </source>
</reference>
<name>A0AAW0D8N8_9AGAR</name>